<feature type="transmembrane region" description="Helical" evidence="8">
    <location>
        <begin position="229"/>
        <end position="247"/>
    </location>
</feature>
<evidence type="ECO:0000256" key="6">
    <source>
        <dbReference type="ARBA" id="ARBA00022989"/>
    </source>
</evidence>
<evidence type="ECO:0000256" key="5">
    <source>
        <dbReference type="ARBA" id="ARBA00022692"/>
    </source>
</evidence>
<protein>
    <recommendedName>
        <fullName evidence="8">Probable membrane transporter protein</fullName>
    </recommendedName>
</protein>
<keyword evidence="4 8" id="KW-1003">Cell membrane</keyword>
<proteinExistence type="inferred from homology"/>
<dbReference type="InterPro" id="IPR002781">
    <property type="entry name" value="TM_pro_TauE-like"/>
</dbReference>
<dbReference type="EMBL" id="JAHDYS010000002">
    <property type="protein sequence ID" value="MBT1070830.1"/>
    <property type="molecule type" value="Genomic_DNA"/>
</dbReference>
<evidence type="ECO:0000313" key="9">
    <source>
        <dbReference type="EMBL" id="MBT1070830.1"/>
    </source>
</evidence>
<comment type="similarity">
    <text evidence="2 8">Belongs to the 4-toluene sulfonate uptake permease (TSUP) (TC 2.A.102) family.</text>
</comment>
<keyword evidence="6 8" id="KW-1133">Transmembrane helix</keyword>
<dbReference type="PANTHER" id="PTHR30269">
    <property type="entry name" value="TRANSMEMBRANE PROTEIN YFCA"/>
    <property type="match status" value="1"/>
</dbReference>
<evidence type="ECO:0000256" key="1">
    <source>
        <dbReference type="ARBA" id="ARBA00004651"/>
    </source>
</evidence>
<accession>A0ABS5U581</accession>
<organism evidence="9 10">
    <name type="scientific">Pelotalea chapellei</name>
    <dbReference type="NCBI Taxonomy" id="44671"/>
    <lineage>
        <taxon>Bacteria</taxon>
        <taxon>Pseudomonadati</taxon>
        <taxon>Thermodesulfobacteriota</taxon>
        <taxon>Desulfuromonadia</taxon>
        <taxon>Geobacterales</taxon>
        <taxon>Geobacteraceae</taxon>
        <taxon>Pelotalea</taxon>
    </lineage>
</organism>
<name>A0ABS5U581_9BACT</name>
<comment type="subcellular location">
    <subcellularLocation>
        <location evidence="1 8">Cell membrane</location>
        <topology evidence="1 8">Multi-pass membrane protein</topology>
    </subcellularLocation>
</comment>
<dbReference type="RefSeq" id="WP_214296536.1">
    <property type="nucleotide sequence ID" value="NZ_JAHDYS010000002.1"/>
</dbReference>
<evidence type="ECO:0000313" key="10">
    <source>
        <dbReference type="Proteomes" id="UP000784128"/>
    </source>
</evidence>
<evidence type="ECO:0000256" key="4">
    <source>
        <dbReference type="ARBA" id="ARBA00022475"/>
    </source>
</evidence>
<comment type="caution">
    <text evidence="9">The sequence shown here is derived from an EMBL/GenBank/DDBJ whole genome shotgun (WGS) entry which is preliminary data.</text>
</comment>
<evidence type="ECO:0000256" key="3">
    <source>
        <dbReference type="ARBA" id="ARBA00022448"/>
    </source>
</evidence>
<dbReference type="Proteomes" id="UP000784128">
    <property type="component" value="Unassembled WGS sequence"/>
</dbReference>
<keyword evidence="7 8" id="KW-0472">Membrane</keyword>
<feature type="transmembrane region" description="Helical" evidence="8">
    <location>
        <begin position="104"/>
        <end position="124"/>
    </location>
</feature>
<keyword evidence="5 8" id="KW-0812">Transmembrane</keyword>
<dbReference type="Pfam" id="PF01925">
    <property type="entry name" value="TauE"/>
    <property type="match status" value="1"/>
</dbReference>
<reference evidence="9 10" key="1">
    <citation type="submission" date="2021-05" db="EMBL/GenBank/DDBJ databases">
        <title>The draft genome of Geobacter chapellei DSM 13688.</title>
        <authorList>
            <person name="Xu Z."/>
            <person name="Masuda Y."/>
            <person name="Itoh H."/>
            <person name="Senoo K."/>
        </authorList>
    </citation>
    <scope>NUCLEOTIDE SEQUENCE [LARGE SCALE GENOMIC DNA]</scope>
    <source>
        <strain evidence="9 10">DSM 13688</strain>
    </source>
</reference>
<dbReference type="PANTHER" id="PTHR30269:SF0">
    <property type="entry name" value="MEMBRANE TRANSPORTER PROTEIN YFCA-RELATED"/>
    <property type="match status" value="1"/>
</dbReference>
<dbReference type="InterPro" id="IPR052017">
    <property type="entry name" value="TSUP"/>
</dbReference>
<gene>
    <name evidence="9" type="ORF">KJB30_03455</name>
</gene>
<evidence type="ECO:0000256" key="2">
    <source>
        <dbReference type="ARBA" id="ARBA00009142"/>
    </source>
</evidence>
<keyword evidence="10" id="KW-1185">Reference proteome</keyword>
<evidence type="ECO:0000256" key="8">
    <source>
        <dbReference type="RuleBase" id="RU363041"/>
    </source>
</evidence>
<keyword evidence="3" id="KW-0813">Transport</keyword>
<evidence type="ECO:0000256" key="7">
    <source>
        <dbReference type="ARBA" id="ARBA00023136"/>
    </source>
</evidence>
<sequence length="252" mass="26881">MSAEIQLALLFGAAFVAGLVDSIAGGGGLITVPVLMGIGLPPQIALGTNKLQASFGSGSAMLHFVRAGTVKMSDCWTGIIWTTIGAALGVWAVQLLDATLLKQLIPWLLALIALYTLLSPKLGAEDSHARMKQGPFYFVFGLSIGFYDGFFGPGTGSFWTMALMMLLGCSMLRATATTKVMNFTSNFVALVFFLSVGQVRFLEGIVMGIGQFMGARIGSRLVITRGTAFIRPVFITMVLALVARLIYQNLSH</sequence>
<feature type="transmembrane region" description="Helical" evidence="8">
    <location>
        <begin position="187"/>
        <end position="209"/>
    </location>
</feature>
<feature type="transmembrane region" description="Helical" evidence="8">
    <location>
        <begin position="136"/>
        <end position="152"/>
    </location>
</feature>